<sequence length="266" mass="27651">MAVVPVELAALAERVRAVTPARVFVGRTGTSYRTANLLALRADHAAARDAVDAELDLTGAALAATTERFGLFAVHSAAADRAEYLRRPDLGRRLSDEGRAQVAARCPPGADLQVVIGDGLSAAAVATQVPALLPALLTSAAEAGWSIGQPFAVRQCRVGVMNDIGDLLHPTVIVLLIGERPGLATAESLSTYLAHRPRSGHTDADRNLLSNIHHRGITPAQAGERITGLAQAMHTLGISGVSIKEPTTVRALPTTAPPEPGPTSST</sequence>
<dbReference type="UniPathway" id="UPA00560"/>
<dbReference type="GO" id="GO:0006520">
    <property type="term" value="P:amino acid metabolic process"/>
    <property type="evidence" value="ECO:0007669"/>
    <property type="project" value="InterPro"/>
</dbReference>
<comment type="similarity">
    <text evidence="5">Belongs to the EutC family.</text>
</comment>
<dbReference type="InterPro" id="IPR042255">
    <property type="entry name" value="EutC_N"/>
</dbReference>
<evidence type="ECO:0000256" key="4">
    <source>
        <dbReference type="ARBA" id="ARBA00024446"/>
    </source>
</evidence>
<proteinExistence type="inferred from homology"/>
<dbReference type="Proteomes" id="UP000305282">
    <property type="component" value="Unassembled WGS sequence"/>
</dbReference>
<dbReference type="InterPro" id="IPR042251">
    <property type="entry name" value="EutC_C"/>
</dbReference>
<comment type="caution">
    <text evidence="5">Lacks conserved residue(s) required for the propagation of feature annotation.</text>
</comment>
<dbReference type="PIRSF" id="PIRSF018982">
    <property type="entry name" value="EutC"/>
    <property type="match status" value="1"/>
</dbReference>
<evidence type="ECO:0000256" key="5">
    <source>
        <dbReference type="HAMAP-Rule" id="MF_00601"/>
    </source>
</evidence>
<dbReference type="Gene3D" id="3.40.50.11240">
    <property type="entry name" value="Ethanolamine ammonia-lyase light chain (EutC)"/>
    <property type="match status" value="1"/>
</dbReference>
<keyword evidence="2 5" id="KW-0456">Lyase</keyword>
<gene>
    <name evidence="5" type="primary">eutC</name>
    <name evidence="6" type="ORF">E7Y31_07125</name>
</gene>
<reference evidence="6 7" key="1">
    <citation type="submission" date="2019-04" db="EMBL/GenBank/DDBJ databases">
        <title>Draft genome sequences for three unisolated Alnus-infective Frankia Sp+ strains, AgTrS, AiOr and AvVan, the first sequenced Frankia strains able to sporulate in-planta.</title>
        <authorList>
            <person name="Bethencourt L."/>
            <person name="Vautrin F."/>
            <person name="Taib N."/>
            <person name="Dubost A."/>
            <person name="Castro-Garcia L."/>
            <person name="Imbaud O."/>
            <person name="Abrouk D."/>
            <person name="Fournier P."/>
            <person name="Briolay J."/>
            <person name="Nguyen A."/>
            <person name="Normand P."/>
            <person name="Fernandez M.P."/>
            <person name="Brochier-Armanet C."/>
            <person name="Herrera-Belaroussi A."/>
        </authorList>
    </citation>
    <scope>NUCLEOTIDE SEQUENCE [LARGE SCALE GENOMIC DNA]</scope>
    <source>
        <strain evidence="6 7">AvVan</strain>
    </source>
</reference>
<dbReference type="GO" id="GO:0031419">
    <property type="term" value="F:cobalamin binding"/>
    <property type="evidence" value="ECO:0007669"/>
    <property type="project" value="UniProtKB-UniRule"/>
</dbReference>
<dbReference type="InterPro" id="IPR009246">
    <property type="entry name" value="EutC"/>
</dbReference>
<comment type="pathway">
    <text evidence="5">Amine and polyamine degradation; ethanolamine degradation.</text>
</comment>
<protein>
    <recommendedName>
        <fullName evidence="5">Ethanolamine ammonia-lyase small subunit</fullName>
        <shortName evidence="5">EAL small subunit</shortName>
        <ecNumber evidence="5">4.3.1.7</ecNumber>
    </recommendedName>
</protein>
<name>A0A4S5ESD7_9ACTN</name>
<comment type="subcellular location">
    <subcellularLocation>
        <location evidence="5">Bacterial microcompartment</location>
    </subcellularLocation>
</comment>
<dbReference type="Gene3D" id="1.10.30.40">
    <property type="entry name" value="Ethanolamine ammonia-lyase light chain (EutC), N-terminal domain"/>
    <property type="match status" value="1"/>
</dbReference>
<accession>A0A4S5ESD7</accession>
<comment type="catalytic activity">
    <reaction evidence="5">
        <text>ethanolamine = acetaldehyde + NH4(+)</text>
        <dbReference type="Rhea" id="RHEA:15313"/>
        <dbReference type="ChEBI" id="CHEBI:15343"/>
        <dbReference type="ChEBI" id="CHEBI:28938"/>
        <dbReference type="ChEBI" id="CHEBI:57603"/>
        <dbReference type="EC" id="4.3.1.7"/>
    </reaction>
</comment>
<keyword evidence="4 5" id="KW-1283">Bacterial microcompartment</keyword>
<comment type="caution">
    <text evidence="6">The sequence shown here is derived from an EMBL/GenBank/DDBJ whole genome shotgun (WGS) entry which is preliminary data.</text>
</comment>
<evidence type="ECO:0000313" key="6">
    <source>
        <dbReference type="EMBL" id="THJ75173.1"/>
    </source>
</evidence>
<feature type="binding site" evidence="5">
    <location>
        <position position="179"/>
    </location>
    <ligand>
        <name>adenosylcob(III)alamin</name>
        <dbReference type="ChEBI" id="CHEBI:18408"/>
    </ligand>
</feature>
<dbReference type="PANTHER" id="PTHR39330">
    <property type="entry name" value="ETHANOLAMINE AMMONIA-LYASE LIGHT CHAIN"/>
    <property type="match status" value="1"/>
</dbReference>
<dbReference type="HAMAP" id="MF_00601">
    <property type="entry name" value="EutC"/>
    <property type="match status" value="1"/>
</dbReference>
<dbReference type="EC" id="4.3.1.7" evidence="5"/>
<keyword evidence="3 5" id="KW-0170">Cobalt</keyword>
<comment type="function">
    <text evidence="5">Catalyzes the deamination of various vicinal amino-alcohols to oxo compounds. Allows this organism to utilize ethanolamine as the sole source of nitrogen and carbon in the presence of external vitamin B12.</text>
</comment>
<dbReference type="Pfam" id="PF05985">
    <property type="entry name" value="EutC"/>
    <property type="match status" value="1"/>
</dbReference>
<comment type="subunit">
    <text evidence="5">The basic unit is a heterodimer which dimerizes to form tetramers. The heterotetramers trimerize; 6 large subunits form a core ring with 6 small subunits projecting outwards.</text>
</comment>
<dbReference type="GO" id="GO:0031471">
    <property type="term" value="C:ethanolamine degradation polyhedral organelle"/>
    <property type="evidence" value="ECO:0007669"/>
    <property type="project" value="UniProtKB-UniRule"/>
</dbReference>
<evidence type="ECO:0000256" key="3">
    <source>
        <dbReference type="ARBA" id="ARBA00023285"/>
    </source>
</evidence>
<dbReference type="GO" id="GO:0009350">
    <property type="term" value="C:ethanolamine ammonia-lyase complex"/>
    <property type="evidence" value="ECO:0007669"/>
    <property type="project" value="UniProtKB-UniRule"/>
</dbReference>
<comment type="cofactor">
    <cofactor evidence="5">
        <name>adenosylcob(III)alamin</name>
        <dbReference type="ChEBI" id="CHEBI:18408"/>
    </cofactor>
    <text evidence="5">Binds between the large and small subunits.</text>
</comment>
<dbReference type="GO" id="GO:0008851">
    <property type="term" value="F:ethanolamine ammonia-lyase activity"/>
    <property type="evidence" value="ECO:0007669"/>
    <property type="project" value="UniProtKB-UniRule"/>
</dbReference>
<evidence type="ECO:0000256" key="1">
    <source>
        <dbReference type="ARBA" id="ARBA00022628"/>
    </source>
</evidence>
<dbReference type="EMBL" id="SSXH01000115">
    <property type="protein sequence ID" value="THJ75173.1"/>
    <property type="molecule type" value="Genomic_DNA"/>
</dbReference>
<dbReference type="AlphaFoldDB" id="A0A4S5ESD7"/>
<dbReference type="GO" id="GO:0046336">
    <property type="term" value="P:ethanolamine catabolic process"/>
    <property type="evidence" value="ECO:0007669"/>
    <property type="project" value="UniProtKB-UniRule"/>
</dbReference>
<organism evidence="6 7">
    <name type="scientific">Candidatus Frankia alpina</name>
    <dbReference type="NCBI Taxonomy" id="2699483"/>
    <lineage>
        <taxon>Bacteria</taxon>
        <taxon>Bacillati</taxon>
        <taxon>Actinomycetota</taxon>
        <taxon>Actinomycetes</taxon>
        <taxon>Frankiales</taxon>
        <taxon>Frankiaceae</taxon>
        <taxon>Frankia</taxon>
    </lineage>
</organism>
<dbReference type="PANTHER" id="PTHR39330:SF1">
    <property type="entry name" value="ETHANOLAMINE AMMONIA-LYASE SMALL SUBUNIT"/>
    <property type="match status" value="1"/>
</dbReference>
<dbReference type="NCBIfam" id="NF003971">
    <property type="entry name" value="PRK05465.1"/>
    <property type="match status" value="1"/>
</dbReference>
<dbReference type="OrthoDB" id="114248at2"/>
<feature type="binding site" evidence="5">
    <location>
        <position position="158"/>
    </location>
    <ligand>
        <name>adenosylcob(III)alamin</name>
        <dbReference type="ChEBI" id="CHEBI:18408"/>
    </ligand>
</feature>
<evidence type="ECO:0000313" key="7">
    <source>
        <dbReference type="Proteomes" id="UP000305282"/>
    </source>
</evidence>
<keyword evidence="7" id="KW-1185">Reference proteome</keyword>
<keyword evidence="1 5" id="KW-0846">Cobalamin</keyword>
<evidence type="ECO:0000256" key="2">
    <source>
        <dbReference type="ARBA" id="ARBA00023239"/>
    </source>
</evidence>